<dbReference type="SMART" id="SM00120">
    <property type="entry name" value="HX"/>
    <property type="match status" value="1"/>
</dbReference>
<dbReference type="Proteomes" id="UP000646244">
    <property type="component" value="Unassembled WGS sequence"/>
</dbReference>
<dbReference type="InterPro" id="IPR018487">
    <property type="entry name" value="Hemopexin-like_repeat"/>
</dbReference>
<proteinExistence type="predicted"/>
<sequence length="114" mass="12385">MILSGIDAALWWDEKTAYFFKGNQYVRYNLEADKADEGYPKMIGSYWAGRSPSWAPAGSSPCSRPWTSPRPSVSAWSESVSFGDALGSFHGLAHVVAGGGPPVLRATWSSRAWA</sequence>
<reference evidence="1" key="2">
    <citation type="submission" date="2020-09" db="EMBL/GenBank/DDBJ databases">
        <authorList>
            <person name="Sun Q."/>
            <person name="Ohkuma M."/>
        </authorList>
    </citation>
    <scope>NUCLEOTIDE SEQUENCE</scope>
    <source>
        <strain evidence="1">JCM 4633</strain>
    </source>
</reference>
<evidence type="ECO:0000313" key="2">
    <source>
        <dbReference type="Proteomes" id="UP000646244"/>
    </source>
</evidence>
<evidence type="ECO:0000313" key="1">
    <source>
        <dbReference type="EMBL" id="GHC57579.1"/>
    </source>
</evidence>
<comment type="caution">
    <text evidence="1">The sequence shown here is derived from an EMBL/GenBank/DDBJ whole genome shotgun (WGS) entry which is preliminary data.</text>
</comment>
<reference evidence="1" key="1">
    <citation type="journal article" date="2014" name="Int. J. Syst. Evol. Microbiol.">
        <title>Complete genome sequence of Corynebacterium casei LMG S-19264T (=DSM 44701T), isolated from a smear-ripened cheese.</title>
        <authorList>
            <consortium name="US DOE Joint Genome Institute (JGI-PGF)"/>
            <person name="Walter F."/>
            <person name="Albersmeier A."/>
            <person name="Kalinowski J."/>
            <person name="Ruckert C."/>
        </authorList>
    </citation>
    <scope>NUCLEOTIDE SEQUENCE</scope>
    <source>
        <strain evidence="1">JCM 4633</strain>
    </source>
</reference>
<dbReference type="Pfam" id="PF00045">
    <property type="entry name" value="Hemopexin"/>
    <property type="match status" value="1"/>
</dbReference>
<organism evidence="1 2">
    <name type="scientific">Streptomyces cinnamoneus</name>
    <name type="common">Streptoverticillium cinnamoneum</name>
    <dbReference type="NCBI Taxonomy" id="53446"/>
    <lineage>
        <taxon>Bacteria</taxon>
        <taxon>Bacillati</taxon>
        <taxon>Actinomycetota</taxon>
        <taxon>Actinomycetes</taxon>
        <taxon>Kitasatosporales</taxon>
        <taxon>Streptomycetaceae</taxon>
        <taxon>Streptomyces</taxon>
        <taxon>Streptomyces cinnamoneus group</taxon>
    </lineage>
</organism>
<accession>A0A918TQM7</accession>
<dbReference type="AlphaFoldDB" id="A0A918TQM7"/>
<protein>
    <submittedName>
        <fullName evidence="1">Uncharacterized protein</fullName>
    </submittedName>
</protein>
<dbReference type="InterPro" id="IPR036375">
    <property type="entry name" value="Hemopexin-like_dom_sf"/>
</dbReference>
<gene>
    <name evidence="1" type="ORF">GCM10010507_37800</name>
</gene>
<name>A0A918TQM7_STRCJ</name>
<dbReference type="PROSITE" id="PS51642">
    <property type="entry name" value="HEMOPEXIN_2"/>
    <property type="match status" value="1"/>
</dbReference>
<dbReference type="EMBL" id="BMVB01000012">
    <property type="protein sequence ID" value="GHC57579.1"/>
    <property type="molecule type" value="Genomic_DNA"/>
</dbReference>
<dbReference type="SUPFAM" id="SSF50923">
    <property type="entry name" value="Hemopexin-like domain"/>
    <property type="match status" value="1"/>
</dbReference>
<dbReference type="Gene3D" id="2.110.10.10">
    <property type="entry name" value="Hemopexin-like domain"/>
    <property type="match status" value="1"/>
</dbReference>